<feature type="compositionally biased region" description="Acidic residues" evidence="4">
    <location>
        <begin position="356"/>
        <end position="368"/>
    </location>
</feature>
<dbReference type="GO" id="GO:0000149">
    <property type="term" value="F:SNARE binding"/>
    <property type="evidence" value="ECO:0007669"/>
    <property type="project" value="TreeGrafter"/>
</dbReference>
<accession>A0A165P436</accession>
<dbReference type="InterPro" id="IPR018791">
    <property type="entry name" value="UV_resistance/autophagy_Atg14"/>
</dbReference>
<dbReference type="PANTHER" id="PTHR15157">
    <property type="entry name" value="UV RADIATION RESISTANCE-ASSOCIATED GENE PROTEIN"/>
    <property type="match status" value="1"/>
</dbReference>
<dbReference type="Pfam" id="PF10186">
    <property type="entry name" value="ATG14"/>
    <property type="match status" value="1"/>
</dbReference>
<evidence type="ECO:0000256" key="3">
    <source>
        <dbReference type="ARBA" id="ARBA00023054"/>
    </source>
</evidence>
<reference evidence="5 6" key="1">
    <citation type="journal article" date="2016" name="Mol. Biol. Evol.">
        <title>Comparative Genomics of Early-Diverging Mushroom-Forming Fungi Provides Insights into the Origins of Lignocellulose Decay Capabilities.</title>
        <authorList>
            <person name="Nagy L.G."/>
            <person name="Riley R."/>
            <person name="Tritt A."/>
            <person name="Adam C."/>
            <person name="Daum C."/>
            <person name="Floudas D."/>
            <person name="Sun H."/>
            <person name="Yadav J.S."/>
            <person name="Pangilinan J."/>
            <person name="Larsson K.H."/>
            <person name="Matsuura K."/>
            <person name="Barry K."/>
            <person name="Labutti K."/>
            <person name="Kuo R."/>
            <person name="Ohm R.A."/>
            <person name="Bhattacharya S.S."/>
            <person name="Shirouzu T."/>
            <person name="Yoshinaga Y."/>
            <person name="Martin F.M."/>
            <person name="Grigoriev I.V."/>
            <person name="Hibbett D.S."/>
        </authorList>
    </citation>
    <scope>NUCLEOTIDE SEQUENCE [LARGE SCALE GENOMIC DNA]</scope>
    <source>
        <strain evidence="5 6">HHB12029</strain>
    </source>
</reference>
<name>A0A165P436_EXIGL</name>
<sequence length="368" mass="40969">MECRVCEQRQRQFYCADCLRIHLREFRNGMQHVAGERTAVVARAEELMKTVQPARLERAEAAGLEASISGAQTERDRIREDNERKRMRISHLRASIAARRQALTAARTQFPSQVQPQLAQQQSRSAKLAADLAQTRALLAHHLLGVFQIAAVRGEWTVGGLVLPVPGDMRRFPAEHINAALLHTLHFLRVLTYYLGVKLPFEVTHNAQQPWIRAGQGPEYGGWAKWVHKQPLFIRPSSSASPSSSSSSIAQHGGTRSMAPQESFTTGLTMLMYNVAYLAHTQGLEIGLAQAGEVLRNLWAICKSPNVGQRSHETRPTLPPPTPAQFTLDFGQLLQVTSAAPPPARKARRSSRVPVDDDDGWDFVENEE</sequence>
<evidence type="ECO:0000313" key="5">
    <source>
        <dbReference type="EMBL" id="KZW01615.1"/>
    </source>
</evidence>
<evidence type="ECO:0000256" key="2">
    <source>
        <dbReference type="ARBA" id="ARBA00013807"/>
    </source>
</evidence>
<dbReference type="GO" id="GO:0005768">
    <property type="term" value="C:endosome"/>
    <property type="evidence" value="ECO:0007669"/>
    <property type="project" value="TreeGrafter"/>
</dbReference>
<proteinExistence type="inferred from homology"/>
<dbReference type="GO" id="GO:0000323">
    <property type="term" value="C:lytic vacuole"/>
    <property type="evidence" value="ECO:0007669"/>
    <property type="project" value="TreeGrafter"/>
</dbReference>
<comment type="similarity">
    <text evidence="1">Belongs to the ATG14 family.</text>
</comment>
<dbReference type="GO" id="GO:0032991">
    <property type="term" value="C:protein-containing complex"/>
    <property type="evidence" value="ECO:0007669"/>
    <property type="project" value="UniProtKB-ARBA"/>
</dbReference>
<protein>
    <recommendedName>
        <fullName evidence="2">Autophagy-related protein 14</fullName>
    </recommendedName>
</protein>
<feature type="compositionally biased region" description="Low complexity" evidence="4">
    <location>
        <begin position="236"/>
        <end position="248"/>
    </location>
</feature>
<evidence type="ECO:0000256" key="4">
    <source>
        <dbReference type="SAM" id="MobiDB-lite"/>
    </source>
</evidence>
<keyword evidence="3" id="KW-0175">Coiled coil</keyword>
<dbReference type="InParanoid" id="A0A165P436"/>
<dbReference type="Proteomes" id="UP000077266">
    <property type="component" value="Unassembled WGS sequence"/>
</dbReference>
<dbReference type="EMBL" id="KV425892">
    <property type="protein sequence ID" value="KZW01615.1"/>
    <property type="molecule type" value="Genomic_DNA"/>
</dbReference>
<dbReference type="GO" id="GO:0035493">
    <property type="term" value="P:SNARE complex assembly"/>
    <property type="evidence" value="ECO:0007669"/>
    <property type="project" value="TreeGrafter"/>
</dbReference>
<dbReference type="OrthoDB" id="16772at2759"/>
<evidence type="ECO:0000256" key="1">
    <source>
        <dbReference type="ARBA" id="ARBA00009574"/>
    </source>
</evidence>
<feature type="region of interest" description="Disordered" evidence="4">
    <location>
        <begin position="236"/>
        <end position="260"/>
    </location>
</feature>
<dbReference type="PANTHER" id="PTHR15157:SF13">
    <property type="entry name" value="AUTOPHAGY-RELATED PROTEIN 14"/>
    <property type="match status" value="1"/>
</dbReference>
<gene>
    <name evidence="5" type="ORF">EXIGLDRAFT_638135</name>
</gene>
<dbReference type="STRING" id="1314781.A0A165P436"/>
<dbReference type="AlphaFoldDB" id="A0A165P436"/>
<evidence type="ECO:0000313" key="6">
    <source>
        <dbReference type="Proteomes" id="UP000077266"/>
    </source>
</evidence>
<organism evidence="5 6">
    <name type="scientific">Exidia glandulosa HHB12029</name>
    <dbReference type="NCBI Taxonomy" id="1314781"/>
    <lineage>
        <taxon>Eukaryota</taxon>
        <taxon>Fungi</taxon>
        <taxon>Dikarya</taxon>
        <taxon>Basidiomycota</taxon>
        <taxon>Agaricomycotina</taxon>
        <taxon>Agaricomycetes</taxon>
        <taxon>Auriculariales</taxon>
        <taxon>Exidiaceae</taxon>
        <taxon>Exidia</taxon>
    </lineage>
</organism>
<feature type="region of interest" description="Disordered" evidence="4">
    <location>
        <begin position="338"/>
        <end position="368"/>
    </location>
</feature>
<keyword evidence="6" id="KW-1185">Reference proteome</keyword>